<evidence type="ECO:0000259" key="2">
    <source>
        <dbReference type="PROSITE" id="PS50112"/>
    </source>
</evidence>
<evidence type="ECO:0000313" key="4">
    <source>
        <dbReference type="Proteomes" id="UP001183629"/>
    </source>
</evidence>
<reference evidence="3 4" key="1">
    <citation type="submission" date="2023-07" db="EMBL/GenBank/DDBJ databases">
        <title>Sequencing the genomes of 1000 actinobacteria strains.</title>
        <authorList>
            <person name="Klenk H.-P."/>
        </authorList>
    </citation>
    <scope>NUCLEOTIDE SEQUENCE [LARGE SCALE GENOMIC DNA]</scope>
    <source>
        <strain evidence="3 4">DSM 44711</strain>
    </source>
</reference>
<feature type="domain" description="PAS" evidence="2">
    <location>
        <begin position="26"/>
        <end position="77"/>
    </location>
</feature>
<dbReference type="RefSeq" id="WP_310418599.1">
    <property type="nucleotide sequence ID" value="NZ_JAVDYC010000001.1"/>
</dbReference>
<evidence type="ECO:0000256" key="1">
    <source>
        <dbReference type="SAM" id="MobiDB-lite"/>
    </source>
</evidence>
<dbReference type="InterPro" id="IPR035965">
    <property type="entry name" value="PAS-like_dom_sf"/>
</dbReference>
<protein>
    <submittedName>
        <fullName evidence="3">PAS domain S-box-containing protein</fullName>
    </submittedName>
</protein>
<organism evidence="3 4">
    <name type="scientific">Catenuloplanes niger</name>
    <dbReference type="NCBI Taxonomy" id="587534"/>
    <lineage>
        <taxon>Bacteria</taxon>
        <taxon>Bacillati</taxon>
        <taxon>Actinomycetota</taxon>
        <taxon>Actinomycetes</taxon>
        <taxon>Micromonosporales</taxon>
        <taxon>Micromonosporaceae</taxon>
        <taxon>Catenuloplanes</taxon>
    </lineage>
</organism>
<dbReference type="PROSITE" id="PS50112">
    <property type="entry name" value="PAS"/>
    <property type="match status" value="1"/>
</dbReference>
<dbReference type="InterPro" id="IPR013655">
    <property type="entry name" value="PAS_fold_3"/>
</dbReference>
<dbReference type="EMBL" id="JAVDYC010000001">
    <property type="protein sequence ID" value="MDR7324743.1"/>
    <property type="molecule type" value="Genomic_DNA"/>
</dbReference>
<dbReference type="AlphaFoldDB" id="A0AAE3ZV36"/>
<dbReference type="InterPro" id="IPR000014">
    <property type="entry name" value="PAS"/>
</dbReference>
<accession>A0AAE3ZV36</accession>
<gene>
    <name evidence="3" type="ORF">J2S44_004993</name>
</gene>
<dbReference type="Pfam" id="PF08447">
    <property type="entry name" value="PAS_3"/>
    <property type="match status" value="1"/>
</dbReference>
<sequence>MRRTAVQPTGIERTFADHEIIVTKTDMKGLLTYANDVFLRLSVFDEEDVIGKPHNIIRHPDMPRVVFKLLWDTLREGREIFAYVVNMASDGAEYWVLAHVTPSRDASGRIIGYHSSRRRPDRAAVNAVKELYGRLRAEENRHRSPSDGLDASWRMLQEELAARGRTYEEFVFDLTLGAAGTATTTSSHAPVPGTAAGDGRRNAGPAPSADHTASPSRANAPRAGTGRVHVTTNAARHQKPIKIVRNVTSGRNA</sequence>
<name>A0AAE3ZV36_9ACTN</name>
<comment type="caution">
    <text evidence="3">The sequence shown here is derived from an EMBL/GenBank/DDBJ whole genome shotgun (WGS) entry which is preliminary data.</text>
</comment>
<evidence type="ECO:0000313" key="3">
    <source>
        <dbReference type="EMBL" id="MDR7324743.1"/>
    </source>
</evidence>
<dbReference type="Proteomes" id="UP001183629">
    <property type="component" value="Unassembled WGS sequence"/>
</dbReference>
<dbReference type="Gene3D" id="3.30.450.20">
    <property type="entry name" value="PAS domain"/>
    <property type="match status" value="1"/>
</dbReference>
<keyword evidence="4" id="KW-1185">Reference proteome</keyword>
<dbReference type="CDD" id="cd00130">
    <property type="entry name" value="PAS"/>
    <property type="match status" value="1"/>
</dbReference>
<dbReference type="NCBIfam" id="TIGR00229">
    <property type="entry name" value="sensory_box"/>
    <property type="match status" value="1"/>
</dbReference>
<proteinExistence type="predicted"/>
<dbReference type="SUPFAM" id="SSF55785">
    <property type="entry name" value="PYP-like sensor domain (PAS domain)"/>
    <property type="match status" value="1"/>
</dbReference>
<feature type="region of interest" description="Disordered" evidence="1">
    <location>
        <begin position="182"/>
        <end position="253"/>
    </location>
</feature>